<sequence>MMKKWGKIVTGIFLTAAMLAGTLGAGTAQEVVKAAGSTIKASGGQIKLKDVTDDGVFNQYSVTKTKKMNIKIVVPKESTVFLDFYGVRGDENDNAYLKKNWTISFQGQKWTGRAVRIVKHLKKGTYTLTGSISEPQFSVIDAGYVDSGSSRFTSAKNKIKEGTGKWNYQTFKVKKKSHIQTVGRTFKYKSGIIKAGNNSHLSEAYKKSVPFYIQKKGKKGKYTAVTNKMSYTSKKINKHFALSPGTYRLKTKIPKGYVSQFMYVDTVYKNSYAVTKAKAKLLTPGKKKSNLFTDADKAKKTHYYKFKVSKNGKISMKLTTKNNSGRIKAAVYGKGMKTKKKTMEYSGTHYFNCKLKKGTYYIKVTKDTKKSTGLYSLTYSDKTESR</sequence>
<feature type="chain" id="PRO_5038984927" description="Bacterial pre-peptidase domain protein" evidence="1">
    <location>
        <begin position="26"/>
        <end position="386"/>
    </location>
</feature>
<dbReference type="EMBL" id="CACRSQ010000002">
    <property type="protein sequence ID" value="VYS72937.1"/>
    <property type="molecule type" value="Genomic_DNA"/>
</dbReference>
<dbReference type="Gene3D" id="2.60.120.380">
    <property type="match status" value="1"/>
</dbReference>
<organism evidence="2">
    <name type="scientific">Anaerostipes caccae</name>
    <dbReference type="NCBI Taxonomy" id="105841"/>
    <lineage>
        <taxon>Bacteria</taxon>
        <taxon>Bacillati</taxon>
        <taxon>Bacillota</taxon>
        <taxon>Clostridia</taxon>
        <taxon>Lachnospirales</taxon>
        <taxon>Lachnospiraceae</taxon>
        <taxon>Anaerostipes</taxon>
    </lineage>
</organism>
<dbReference type="SUPFAM" id="SSF89260">
    <property type="entry name" value="Collagen-binding domain"/>
    <property type="match status" value="1"/>
</dbReference>
<feature type="signal peptide" evidence="1">
    <location>
        <begin position="1"/>
        <end position="25"/>
    </location>
</feature>
<keyword evidence="1" id="KW-0732">Signal</keyword>
<protein>
    <recommendedName>
        <fullName evidence="3">Bacterial pre-peptidase domain protein</fullName>
    </recommendedName>
</protein>
<evidence type="ECO:0008006" key="3">
    <source>
        <dbReference type="Google" id="ProtNLM"/>
    </source>
</evidence>
<evidence type="ECO:0000256" key="1">
    <source>
        <dbReference type="SAM" id="SignalP"/>
    </source>
</evidence>
<reference evidence="2" key="1">
    <citation type="submission" date="2019-11" db="EMBL/GenBank/DDBJ databases">
        <authorList>
            <person name="Feng L."/>
        </authorList>
    </citation>
    <scope>NUCLEOTIDE SEQUENCE</scope>
    <source>
        <strain evidence="2">AcaccaeLFYP115</strain>
    </source>
</reference>
<gene>
    <name evidence="2" type="ORF">ACLFYP115_00105</name>
</gene>
<proteinExistence type="predicted"/>
<accession>A0A6N2QWY9</accession>
<evidence type="ECO:0000313" key="2">
    <source>
        <dbReference type="EMBL" id="VYS72937.1"/>
    </source>
</evidence>
<name>A0A6N2QWY9_9FIRM</name>
<dbReference type="RefSeq" id="WP_156340187.1">
    <property type="nucleotide sequence ID" value="NZ_CACRSQ010000002.1"/>
</dbReference>
<dbReference type="AlphaFoldDB" id="A0A6N2QWY9"/>